<name>A0A7L4UNK0_BALHA</name>
<dbReference type="Proteomes" id="UP000251835">
    <property type="component" value="Unassembled WGS sequence"/>
</dbReference>
<gene>
    <name evidence="2" type="ORF">C7377_1505</name>
</gene>
<organism evidence="2 3">
    <name type="scientific">Balneicella halophila</name>
    <dbReference type="NCBI Taxonomy" id="1537566"/>
    <lineage>
        <taxon>Bacteria</taxon>
        <taxon>Pseudomonadati</taxon>
        <taxon>Bacteroidota</taxon>
        <taxon>Bacteroidia</taxon>
        <taxon>Bacteroidales</taxon>
        <taxon>Balneicellaceae</taxon>
        <taxon>Balneicella</taxon>
    </lineage>
</organism>
<accession>A0A7L4UNK0</accession>
<dbReference type="InterPro" id="IPR006016">
    <property type="entry name" value="UspA"/>
</dbReference>
<dbReference type="AlphaFoldDB" id="A0A7L4UNK0"/>
<feature type="domain" description="UspA" evidence="1">
    <location>
        <begin position="3"/>
        <end position="138"/>
    </location>
</feature>
<dbReference type="Pfam" id="PF00582">
    <property type="entry name" value="Usp"/>
    <property type="match status" value="1"/>
</dbReference>
<evidence type="ECO:0000313" key="3">
    <source>
        <dbReference type="Proteomes" id="UP000251835"/>
    </source>
</evidence>
<evidence type="ECO:0000259" key="1">
    <source>
        <dbReference type="Pfam" id="PF00582"/>
    </source>
</evidence>
<dbReference type="OrthoDB" id="9788959at2"/>
<dbReference type="Gene3D" id="3.40.50.620">
    <property type="entry name" value="HUPs"/>
    <property type="match status" value="2"/>
</dbReference>
<dbReference type="InterPro" id="IPR014729">
    <property type="entry name" value="Rossmann-like_a/b/a_fold"/>
</dbReference>
<dbReference type="EMBL" id="QENZ01000005">
    <property type="protein sequence ID" value="PVX49867.1"/>
    <property type="molecule type" value="Genomic_DNA"/>
</dbReference>
<comment type="caution">
    <text evidence="2">The sequence shown here is derived from an EMBL/GenBank/DDBJ whole genome shotgun (WGS) entry which is preliminary data.</text>
</comment>
<proteinExistence type="predicted"/>
<reference evidence="2 3" key="1">
    <citation type="submission" date="2018-05" db="EMBL/GenBank/DDBJ databases">
        <title>Genomic Encyclopedia of Type Strains, Phase IV (KMG-IV): sequencing the most valuable type-strain genomes for metagenomic binning, comparative biology and taxonomic classification.</title>
        <authorList>
            <person name="Goeker M."/>
        </authorList>
    </citation>
    <scope>NUCLEOTIDE SEQUENCE [LARGE SCALE GENOMIC DNA]</scope>
    <source>
        <strain evidence="2 3">DSM 28579</strain>
    </source>
</reference>
<evidence type="ECO:0000313" key="2">
    <source>
        <dbReference type="EMBL" id="PVX49867.1"/>
    </source>
</evidence>
<dbReference type="RefSeq" id="WP_116496730.1">
    <property type="nucleotide sequence ID" value="NZ_QENZ01000005.1"/>
</dbReference>
<keyword evidence="3" id="KW-1185">Reference proteome</keyword>
<sequence>MANIILPVNFSREIRRALISFMKQMVQHDSSSHFTLLHAYDISGYGTAMLRDMTEVLEKNAYQDLEHEKEEMLKEVPNASIATYVGRGLLPNVVNSYEEDNRVDFMVVALKGSNMLQSLLSSNKPSQLAQSSNVPMLFLPDADNVKLPTAIAFGTDLKPFQNVEDFKSLLNMAKILDAKLHFVYVNETGESKKSAFESHYVEHLQDVGYDFVEIENKNAAKGMMDFIKENNLDGIGLIERKSGFLQRLFSESMLNQMLGLAKLPIMVINELREAE</sequence>
<dbReference type="SUPFAM" id="SSF52402">
    <property type="entry name" value="Adenine nucleotide alpha hydrolases-like"/>
    <property type="match status" value="2"/>
</dbReference>
<protein>
    <submittedName>
        <fullName evidence="2">Universal stress protein family protein</fullName>
    </submittedName>
</protein>